<comment type="cofactor">
    <cofactor evidence="1 19">
        <name>Mg(2+)</name>
        <dbReference type="ChEBI" id="CHEBI:18420"/>
    </cofactor>
</comment>
<comment type="similarity">
    <text evidence="4 19">Belongs to the CobS family.</text>
</comment>
<evidence type="ECO:0000256" key="8">
    <source>
        <dbReference type="ARBA" id="ARBA00022573"/>
    </source>
</evidence>
<dbReference type="Pfam" id="PF02654">
    <property type="entry name" value="CobS"/>
    <property type="match status" value="1"/>
</dbReference>
<evidence type="ECO:0000256" key="4">
    <source>
        <dbReference type="ARBA" id="ARBA00010561"/>
    </source>
</evidence>
<name>A0A941W010_9BACT</name>
<evidence type="ECO:0000313" key="21">
    <source>
        <dbReference type="Proteomes" id="UP000722750"/>
    </source>
</evidence>
<evidence type="ECO:0000256" key="10">
    <source>
        <dbReference type="ARBA" id="ARBA00022692"/>
    </source>
</evidence>
<evidence type="ECO:0000256" key="5">
    <source>
        <dbReference type="ARBA" id="ARBA00013200"/>
    </source>
</evidence>
<evidence type="ECO:0000256" key="7">
    <source>
        <dbReference type="ARBA" id="ARBA00022475"/>
    </source>
</evidence>
<dbReference type="GO" id="GO:0051073">
    <property type="term" value="F:adenosylcobinamide-GDP ribazoletransferase activity"/>
    <property type="evidence" value="ECO:0007669"/>
    <property type="project" value="UniProtKB-UniRule"/>
</dbReference>
<comment type="function">
    <text evidence="14 19">Joins adenosylcobinamide-GDP and alpha-ribazole to generate adenosylcobalamin (Ado-cobalamin). Also synthesizes adenosylcobalamin 5'-phosphate from adenosylcobinamide-GDP and alpha-ribazole 5'-phosphate.</text>
</comment>
<sequence length="269" mass="29429">MKNFLWALNFLTIVPTGKRWCEREPRVGNVVFWFPIIGLLIGVVLTFIYFYATWFFPHLVADAVILVVYIVMTGGFHLDGFADTCDGFFGGSTREKRLDIMRDSRTGSYGALCLICTVGLKYICIVSIDPGAVAALSVISNCEVIKDINPLYLNACEKGKVLLFMCAIGRWSQVLGAALSSYARDEGGTGKIIVENVKIKDALFSLILPGILIFLFCGITGILIFFMVSIVVALFVTYVKAKIGGMTGDTLGATNEISELTVLLSFLVI</sequence>
<reference evidence="20" key="1">
    <citation type="journal article" date="2021" name="ISME J.">
        <title>Fine-scale metabolic discontinuity in a stratified prokaryote microbiome of a Red Sea deep halocline.</title>
        <authorList>
            <person name="Michoud G."/>
            <person name="Ngugi D.K."/>
            <person name="Barozzi A."/>
            <person name="Merlino G."/>
            <person name="Calleja M.L."/>
            <person name="Delgado-Huertas A."/>
            <person name="Moran X.A.G."/>
            <person name="Daffonchio D."/>
        </authorList>
    </citation>
    <scope>NUCLEOTIDE SEQUENCE</scope>
    <source>
        <strain evidence="20">SuakinDeep_MAG55_1</strain>
    </source>
</reference>
<gene>
    <name evidence="19" type="primary">cobS</name>
    <name evidence="20" type="ORF">MAG551_00409</name>
</gene>
<dbReference type="GO" id="GO:0008818">
    <property type="term" value="F:cobalamin 5'-phosphate synthase activity"/>
    <property type="evidence" value="ECO:0007669"/>
    <property type="project" value="UniProtKB-UniRule"/>
</dbReference>
<dbReference type="HAMAP" id="MF_00719">
    <property type="entry name" value="CobS"/>
    <property type="match status" value="1"/>
</dbReference>
<evidence type="ECO:0000256" key="12">
    <source>
        <dbReference type="ARBA" id="ARBA00022989"/>
    </source>
</evidence>
<feature type="transmembrane region" description="Helical" evidence="19">
    <location>
        <begin position="31"/>
        <end position="52"/>
    </location>
</feature>
<keyword evidence="9 19" id="KW-0808">Transferase</keyword>
<dbReference type="InterPro" id="IPR003805">
    <property type="entry name" value="CobS"/>
</dbReference>
<keyword evidence="12 19" id="KW-1133">Transmembrane helix</keyword>
<dbReference type="GO" id="GO:0005886">
    <property type="term" value="C:plasma membrane"/>
    <property type="evidence" value="ECO:0007669"/>
    <property type="project" value="UniProtKB-SubCell"/>
</dbReference>
<evidence type="ECO:0000256" key="1">
    <source>
        <dbReference type="ARBA" id="ARBA00001946"/>
    </source>
</evidence>
<dbReference type="PANTHER" id="PTHR34148:SF1">
    <property type="entry name" value="ADENOSYLCOBINAMIDE-GDP RIBAZOLETRANSFERASE"/>
    <property type="match status" value="1"/>
</dbReference>
<organism evidence="20 21">
    <name type="scientific">Candidatus Scalindua arabica</name>
    <dbReference type="NCBI Taxonomy" id="1127984"/>
    <lineage>
        <taxon>Bacteria</taxon>
        <taxon>Pseudomonadati</taxon>
        <taxon>Planctomycetota</taxon>
        <taxon>Candidatus Brocadiia</taxon>
        <taxon>Candidatus Brocadiales</taxon>
        <taxon>Candidatus Scalinduaceae</taxon>
        <taxon>Candidatus Scalindua</taxon>
    </lineage>
</organism>
<evidence type="ECO:0000256" key="3">
    <source>
        <dbReference type="ARBA" id="ARBA00004663"/>
    </source>
</evidence>
<evidence type="ECO:0000256" key="16">
    <source>
        <dbReference type="ARBA" id="ARBA00032853"/>
    </source>
</evidence>
<evidence type="ECO:0000256" key="2">
    <source>
        <dbReference type="ARBA" id="ARBA00004651"/>
    </source>
</evidence>
<protein>
    <recommendedName>
        <fullName evidence="6 19">Adenosylcobinamide-GDP ribazoletransferase</fullName>
        <ecNumber evidence="5 19">2.7.8.26</ecNumber>
    </recommendedName>
    <alternativeName>
        <fullName evidence="16 19">Cobalamin synthase</fullName>
    </alternativeName>
    <alternativeName>
        <fullName evidence="15 19">Cobalamin-5'-phosphate synthase</fullName>
    </alternativeName>
</protein>
<keyword evidence="8 19" id="KW-0169">Cobalamin biosynthesis</keyword>
<dbReference type="GO" id="GO:0009236">
    <property type="term" value="P:cobalamin biosynthetic process"/>
    <property type="evidence" value="ECO:0007669"/>
    <property type="project" value="UniProtKB-UniRule"/>
</dbReference>
<comment type="pathway">
    <text evidence="3 19">Cofactor biosynthesis; adenosylcobalamin biosynthesis; adenosylcobalamin from cob(II)yrinate a,c-diamide: step 7/7.</text>
</comment>
<feature type="transmembrane region" description="Helical" evidence="19">
    <location>
        <begin position="203"/>
        <end position="236"/>
    </location>
</feature>
<evidence type="ECO:0000256" key="9">
    <source>
        <dbReference type="ARBA" id="ARBA00022679"/>
    </source>
</evidence>
<evidence type="ECO:0000256" key="19">
    <source>
        <dbReference type="HAMAP-Rule" id="MF_00719"/>
    </source>
</evidence>
<comment type="catalytic activity">
    <reaction evidence="17 19">
        <text>alpha-ribazole + adenosylcob(III)inamide-GDP = adenosylcob(III)alamin + GMP + H(+)</text>
        <dbReference type="Rhea" id="RHEA:16049"/>
        <dbReference type="ChEBI" id="CHEBI:10329"/>
        <dbReference type="ChEBI" id="CHEBI:15378"/>
        <dbReference type="ChEBI" id="CHEBI:18408"/>
        <dbReference type="ChEBI" id="CHEBI:58115"/>
        <dbReference type="ChEBI" id="CHEBI:60487"/>
        <dbReference type="EC" id="2.7.8.26"/>
    </reaction>
</comment>
<evidence type="ECO:0000256" key="11">
    <source>
        <dbReference type="ARBA" id="ARBA00022842"/>
    </source>
</evidence>
<feature type="transmembrane region" description="Helical" evidence="19">
    <location>
        <begin position="109"/>
        <end position="140"/>
    </location>
</feature>
<proteinExistence type="inferred from homology"/>
<comment type="catalytic activity">
    <reaction evidence="18 19">
        <text>alpha-ribazole 5'-phosphate + adenosylcob(III)inamide-GDP = adenosylcob(III)alamin 5'-phosphate + GMP + H(+)</text>
        <dbReference type="Rhea" id="RHEA:23560"/>
        <dbReference type="ChEBI" id="CHEBI:15378"/>
        <dbReference type="ChEBI" id="CHEBI:57918"/>
        <dbReference type="ChEBI" id="CHEBI:58115"/>
        <dbReference type="ChEBI" id="CHEBI:60487"/>
        <dbReference type="ChEBI" id="CHEBI:60493"/>
        <dbReference type="EC" id="2.7.8.26"/>
    </reaction>
</comment>
<evidence type="ECO:0000256" key="15">
    <source>
        <dbReference type="ARBA" id="ARBA00032605"/>
    </source>
</evidence>
<keyword evidence="11 19" id="KW-0460">Magnesium</keyword>
<feature type="transmembrane region" description="Helical" evidence="19">
    <location>
        <begin position="59"/>
        <end position="78"/>
    </location>
</feature>
<accession>A0A941W010</accession>
<keyword evidence="7 19" id="KW-1003">Cell membrane</keyword>
<dbReference type="AlphaFoldDB" id="A0A941W010"/>
<evidence type="ECO:0000256" key="14">
    <source>
        <dbReference type="ARBA" id="ARBA00025228"/>
    </source>
</evidence>
<evidence type="ECO:0000256" key="18">
    <source>
        <dbReference type="ARBA" id="ARBA00049504"/>
    </source>
</evidence>
<dbReference type="EMBL" id="JAANXD010000021">
    <property type="protein sequence ID" value="MBS1257367.1"/>
    <property type="molecule type" value="Genomic_DNA"/>
</dbReference>
<evidence type="ECO:0000256" key="17">
    <source>
        <dbReference type="ARBA" id="ARBA00048623"/>
    </source>
</evidence>
<comment type="caution">
    <text evidence="20">The sequence shown here is derived from an EMBL/GenBank/DDBJ whole genome shotgun (WGS) entry which is preliminary data.</text>
</comment>
<evidence type="ECO:0000256" key="6">
    <source>
        <dbReference type="ARBA" id="ARBA00015850"/>
    </source>
</evidence>
<evidence type="ECO:0000256" key="13">
    <source>
        <dbReference type="ARBA" id="ARBA00023136"/>
    </source>
</evidence>
<comment type="subcellular location">
    <subcellularLocation>
        <location evidence="2 19">Cell membrane</location>
        <topology evidence="2 19">Multi-pass membrane protein</topology>
    </subcellularLocation>
</comment>
<dbReference type="EC" id="2.7.8.26" evidence="5 19"/>
<evidence type="ECO:0000313" key="20">
    <source>
        <dbReference type="EMBL" id="MBS1257367.1"/>
    </source>
</evidence>
<keyword evidence="13 19" id="KW-0472">Membrane</keyword>
<dbReference type="PANTHER" id="PTHR34148">
    <property type="entry name" value="ADENOSYLCOBINAMIDE-GDP RIBAZOLETRANSFERASE"/>
    <property type="match status" value="1"/>
</dbReference>
<keyword evidence="10 19" id="KW-0812">Transmembrane</keyword>
<dbReference type="Proteomes" id="UP000722750">
    <property type="component" value="Unassembled WGS sequence"/>
</dbReference>